<keyword evidence="2" id="KW-1185">Reference proteome</keyword>
<proteinExistence type="predicted"/>
<dbReference type="AlphaFoldDB" id="A0AAV7J666"/>
<dbReference type="Proteomes" id="UP000826195">
    <property type="component" value="Unassembled WGS sequence"/>
</dbReference>
<dbReference type="EMBL" id="JAHXZJ010000001">
    <property type="protein sequence ID" value="KAH0566871.1"/>
    <property type="molecule type" value="Genomic_DNA"/>
</dbReference>
<organism evidence="1 2">
    <name type="scientific">Cotesia glomerata</name>
    <name type="common">Lepidopteran parasitic wasp</name>
    <name type="synonym">Apanteles glomeratus</name>
    <dbReference type="NCBI Taxonomy" id="32391"/>
    <lineage>
        <taxon>Eukaryota</taxon>
        <taxon>Metazoa</taxon>
        <taxon>Ecdysozoa</taxon>
        <taxon>Arthropoda</taxon>
        <taxon>Hexapoda</taxon>
        <taxon>Insecta</taxon>
        <taxon>Pterygota</taxon>
        <taxon>Neoptera</taxon>
        <taxon>Endopterygota</taxon>
        <taxon>Hymenoptera</taxon>
        <taxon>Apocrita</taxon>
        <taxon>Ichneumonoidea</taxon>
        <taxon>Braconidae</taxon>
        <taxon>Microgastrinae</taxon>
        <taxon>Cotesia</taxon>
    </lineage>
</organism>
<protein>
    <submittedName>
        <fullName evidence="1">Uncharacterized protein</fullName>
    </submittedName>
</protein>
<gene>
    <name evidence="1" type="ORF">KQX54_004982</name>
</gene>
<name>A0AAV7J666_COTGL</name>
<comment type="caution">
    <text evidence="1">The sequence shown here is derived from an EMBL/GenBank/DDBJ whole genome shotgun (WGS) entry which is preliminary data.</text>
</comment>
<accession>A0AAV7J666</accession>
<reference evidence="1 2" key="1">
    <citation type="journal article" date="2021" name="J. Hered.">
        <title>A chromosome-level genome assembly of the parasitoid wasp, Cotesia glomerata (Hymenoptera: Braconidae).</title>
        <authorList>
            <person name="Pinto B.J."/>
            <person name="Weis J.J."/>
            <person name="Gamble T."/>
            <person name="Ode P.J."/>
            <person name="Paul R."/>
            <person name="Zaspel J.M."/>
        </authorList>
    </citation>
    <scope>NUCLEOTIDE SEQUENCE [LARGE SCALE GENOMIC DNA]</scope>
    <source>
        <strain evidence="1">CgM1</strain>
    </source>
</reference>
<sequence length="137" mass="15239">MLTFKELVDKSTGMSLFKAQTTLTENSVVCDVYNTKNSRKKTLLARRAALSLVYSHAYYPYLLLTSTLSQSLLWRTALTKSCWMTAGNANALDEAAAYRAVHCCGGEIPSEQMRVERPVQSSIMYTEQSAPDESIAQ</sequence>
<evidence type="ECO:0000313" key="2">
    <source>
        <dbReference type="Proteomes" id="UP000826195"/>
    </source>
</evidence>
<evidence type="ECO:0000313" key="1">
    <source>
        <dbReference type="EMBL" id="KAH0566871.1"/>
    </source>
</evidence>